<organism evidence="1 2">
    <name type="scientific">Raoultibacter timonensis</name>
    <dbReference type="NCBI Taxonomy" id="1907662"/>
    <lineage>
        <taxon>Bacteria</taxon>
        <taxon>Bacillati</taxon>
        <taxon>Actinomycetota</taxon>
        <taxon>Coriobacteriia</taxon>
        <taxon>Eggerthellales</taxon>
        <taxon>Eggerthellaceae</taxon>
        <taxon>Raoultibacter</taxon>
    </lineage>
</organism>
<protein>
    <recommendedName>
        <fullName evidence="3">HTH cro/C1-type domain-containing protein</fullName>
    </recommendedName>
</protein>
<evidence type="ECO:0000313" key="2">
    <source>
        <dbReference type="Proteomes" id="UP001320544"/>
    </source>
</evidence>
<dbReference type="Proteomes" id="UP001320544">
    <property type="component" value="Chromosome"/>
</dbReference>
<evidence type="ECO:0000313" key="1">
    <source>
        <dbReference type="EMBL" id="BDE96890.1"/>
    </source>
</evidence>
<gene>
    <name evidence="1" type="ORF">CE91St30_22230</name>
</gene>
<proteinExistence type="predicted"/>
<dbReference type="RefSeq" id="WP_244386028.1">
    <property type="nucleotide sequence ID" value="NZ_AP025564.1"/>
</dbReference>
<sequence>MSREDIRKNAEKAQDEIDLILNQEEITYPFLRDHLRRFVQIQYHLSPLDLEETDDLDKLTLISLSKALHVSRELIADYEAGQNCEGATSATVKRSLLLMKIQKALSVELSLQELMGIDTLEDVVHAIWAHLRVPGEVSRR</sequence>
<keyword evidence="2" id="KW-1185">Reference proteome</keyword>
<dbReference type="EMBL" id="AP025564">
    <property type="protein sequence ID" value="BDE96890.1"/>
    <property type="molecule type" value="Genomic_DNA"/>
</dbReference>
<reference evidence="1 2" key="1">
    <citation type="submission" date="2022-01" db="EMBL/GenBank/DDBJ databases">
        <title>Novel bile acid biosynthetic pathways are enriched in the microbiome of centenarians.</title>
        <authorList>
            <person name="Sato Y."/>
            <person name="Atarashi K."/>
            <person name="Plichta R.D."/>
            <person name="Arai Y."/>
            <person name="Sasajima S."/>
            <person name="Kearney M.S."/>
            <person name="Suda W."/>
            <person name="Takeshita K."/>
            <person name="Sasaki T."/>
            <person name="Okamoto S."/>
            <person name="Skelly N.A."/>
            <person name="Okamura Y."/>
            <person name="Vlamakis H."/>
            <person name="Li Y."/>
            <person name="Tanoue T."/>
            <person name="Takei H."/>
            <person name="Nittono H."/>
            <person name="Narushima S."/>
            <person name="Irie J."/>
            <person name="Itoh H."/>
            <person name="Moriya K."/>
            <person name="Sugiura Y."/>
            <person name="Suematsu M."/>
            <person name="Moritoki N."/>
            <person name="Shibata S."/>
            <person name="Littman R.D."/>
            <person name="Fischbach A.M."/>
            <person name="Uwamino Y."/>
            <person name="Inoue T."/>
            <person name="Honda A."/>
            <person name="Hattori M."/>
            <person name="Murai T."/>
            <person name="Xavier J.R."/>
            <person name="Hirose N."/>
            <person name="Honda K."/>
        </authorList>
    </citation>
    <scope>NUCLEOTIDE SEQUENCE [LARGE SCALE GENOMIC DNA]</scope>
    <source>
        <strain evidence="1 2">CE91-St30</strain>
    </source>
</reference>
<name>A0ABM7WKL1_9ACTN</name>
<evidence type="ECO:0008006" key="3">
    <source>
        <dbReference type="Google" id="ProtNLM"/>
    </source>
</evidence>
<accession>A0ABM7WKL1</accession>